<evidence type="ECO:0000313" key="3">
    <source>
        <dbReference type="Proteomes" id="UP000072530"/>
    </source>
</evidence>
<dbReference type="EMBL" id="FIGG01000001">
    <property type="protein sequence ID" value="CYU31933.1"/>
    <property type="molecule type" value="Genomic_DNA"/>
</dbReference>
<feature type="transmembrane region" description="Helical" evidence="1">
    <location>
        <begin position="130"/>
        <end position="150"/>
    </location>
</feature>
<feature type="transmembrane region" description="Helical" evidence="1">
    <location>
        <begin position="171"/>
        <end position="191"/>
    </location>
</feature>
<gene>
    <name evidence="2" type="ORF">ERS132393_00224</name>
</gene>
<reference evidence="2 3" key="1">
    <citation type="submission" date="2016-02" db="EMBL/GenBank/DDBJ databases">
        <authorList>
            <consortium name="Pathogen Informatics"/>
        </authorList>
    </citation>
    <scope>NUCLEOTIDE SEQUENCE [LARGE SCALE GENOMIC DNA]</scope>
    <source>
        <strain evidence="2 3">LSS31</strain>
    </source>
</reference>
<feature type="transmembrane region" description="Helical" evidence="1">
    <location>
        <begin position="318"/>
        <end position="340"/>
    </location>
</feature>
<evidence type="ECO:0000256" key="1">
    <source>
        <dbReference type="SAM" id="Phobius"/>
    </source>
</evidence>
<sequence length="506" mass="59604">MLDVHTLLTTLASSTNRSYARWKALLSYHPSQMASILEQLDESTLDSIYDIKVIRLIERRAKSCRKASNRAYLLEWCKTRRAQFENKNDNQLLLALSIFIGIAQFLSLLTLLISLTCLTGTTIELGDEQISFLLSNIWGSFLTLRVLNRLQKRRCSLDYEPVFQKDFNRHLYILGSIIALCMIPSFIGSYLDIFEYHVFSLTSIFRGFAYASAIYLLFQTTKTEFIPSKSRHNITTIYLILFTLFTYLLSIFDYDYRFLFFIILWNQLSLLFNYKYLGSPEVEEVVKPLRYLNKRVHPLISGTCLLLIHYSILTGFPIQYGFLGLTFFIAFMTFLATYNAKLSLGDSHLKEALRDIPNFYFANQIIFYRLQYKNKLSFKIERFRCVPNYSEQNIQSWNELYLLITSIEHNGIYKTLSSRYFVQKIPLFVNHLKKWQISYLVDELESLLPVLQQGEEIGWSKQNLKKFLLLYQQQLLRVDDAFLQQSALIQWHLYQEYQSFEDAFNI</sequence>
<proteinExistence type="predicted"/>
<keyword evidence="1" id="KW-0472">Membrane</keyword>
<keyword evidence="1" id="KW-1133">Transmembrane helix</keyword>
<dbReference type="AlphaFoldDB" id="A0A0Z8CUV4"/>
<feature type="transmembrane region" description="Helical" evidence="1">
    <location>
        <begin position="197"/>
        <end position="218"/>
    </location>
</feature>
<feature type="transmembrane region" description="Helical" evidence="1">
    <location>
        <begin position="258"/>
        <end position="276"/>
    </location>
</feature>
<keyword evidence="1" id="KW-0812">Transmembrane</keyword>
<feature type="transmembrane region" description="Helical" evidence="1">
    <location>
        <begin position="230"/>
        <end position="252"/>
    </location>
</feature>
<organism evidence="2 3">
    <name type="scientific">Streptococcus suis</name>
    <dbReference type="NCBI Taxonomy" id="1307"/>
    <lineage>
        <taxon>Bacteria</taxon>
        <taxon>Bacillati</taxon>
        <taxon>Bacillota</taxon>
        <taxon>Bacilli</taxon>
        <taxon>Lactobacillales</taxon>
        <taxon>Streptococcaceae</taxon>
        <taxon>Streptococcus</taxon>
    </lineage>
</organism>
<feature type="transmembrane region" description="Helical" evidence="1">
    <location>
        <begin position="296"/>
        <end position="312"/>
    </location>
</feature>
<dbReference type="RefSeq" id="WP_044669398.1">
    <property type="nucleotide sequence ID" value="NZ_CEDJ01000003.1"/>
</dbReference>
<name>A0A0Z8CUV4_STRSU</name>
<feature type="transmembrane region" description="Helical" evidence="1">
    <location>
        <begin position="92"/>
        <end position="115"/>
    </location>
</feature>
<evidence type="ECO:0000313" key="2">
    <source>
        <dbReference type="EMBL" id="CYU31933.1"/>
    </source>
</evidence>
<protein>
    <submittedName>
        <fullName evidence="2">Uncharacterized protein</fullName>
    </submittedName>
</protein>
<accession>A0A0Z8CUV4</accession>
<dbReference type="Proteomes" id="UP000072530">
    <property type="component" value="Unassembled WGS sequence"/>
</dbReference>